<protein>
    <submittedName>
        <fullName evidence="2">Uncharacterized protein</fullName>
    </submittedName>
</protein>
<feature type="region of interest" description="Disordered" evidence="1">
    <location>
        <begin position="1"/>
        <end position="20"/>
    </location>
</feature>
<gene>
    <name evidence="2" type="ORF">LCGC14_0920110</name>
</gene>
<reference evidence="2" key="1">
    <citation type="journal article" date="2015" name="Nature">
        <title>Complex archaea that bridge the gap between prokaryotes and eukaryotes.</title>
        <authorList>
            <person name="Spang A."/>
            <person name="Saw J.H."/>
            <person name="Jorgensen S.L."/>
            <person name="Zaremba-Niedzwiedzka K."/>
            <person name="Martijn J."/>
            <person name="Lind A.E."/>
            <person name="van Eijk R."/>
            <person name="Schleper C."/>
            <person name="Guy L."/>
            <person name="Ettema T.J."/>
        </authorList>
    </citation>
    <scope>NUCLEOTIDE SEQUENCE</scope>
</reference>
<organism evidence="2">
    <name type="scientific">marine sediment metagenome</name>
    <dbReference type="NCBI Taxonomy" id="412755"/>
    <lineage>
        <taxon>unclassified sequences</taxon>
        <taxon>metagenomes</taxon>
        <taxon>ecological metagenomes</taxon>
    </lineage>
</organism>
<evidence type="ECO:0000313" key="2">
    <source>
        <dbReference type="EMBL" id="KKN21946.1"/>
    </source>
</evidence>
<comment type="caution">
    <text evidence="2">The sequence shown here is derived from an EMBL/GenBank/DDBJ whole genome shotgun (WGS) entry which is preliminary data.</text>
</comment>
<evidence type="ECO:0000256" key="1">
    <source>
        <dbReference type="SAM" id="MobiDB-lite"/>
    </source>
</evidence>
<feature type="compositionally biased region" description="Polar residues" evidence="1">
    <location>
        <begin position="8"/>
        <end position="20"/>
    </location>
</feature>
<dbReference type="EMBL" id="LAZR01003105">
    <property type="protein sequence ID" value="KKN21946.1"/>
    <property type="molecule type" value="Genomic_DNA"/>
</dbReference>
<name>A0A0F9R9S5_9ZZZZ</name>
<sequence length="73" mass="8177">MSDRDETNPSTQADSPLWTNPASDEELFAHLVAPDNLAEIVAQIVAESAQRLAERLKPYNTKVRTIDLLRDLD</sequence>
<accession>A0A0F9R9S5</accession>
<proteinExistence type="predicted"/>
<dbReference type="AlphaFoldDB" id="A0A0F9R9S5"/>